<feature type="chain" id="PRO_5035638583" description="NADH:ubiquinone oxidoreductase intermediate-associated protein 30 domain-containing protein" evidence="2">
    <location>
        <begin position="27"/>
        <end position="218"/>
    </location>
</feature>
<sequence length="218" mass="24371">MGGTLLLLLCFSVVFLLCRFHWSTSAAAMSNTPSSNHSDGLVLFDFTKLPHLDNWTEESDTVREVGKSKAVFTLQKTRLFQRGIFFTLLNPQDNGAGFAGARTNVQLNLSQYDKLVLYGRAQGSNAGYKVVLRHNGLNDEPNPTYEQIFQAKPTEDLRTFELPLSEFKPFFRGRPVSDAPPLNKANITRVGLQVFGGVYMDYKQKGASSLEIDWIKAV</sequence>
<dbReference type="SUPFAM" id="SSF49785">
    <property type="entry name" value="Galactose-binding domain-like"/>
    <property type="match status" value="1"/>
</dbReference>
<evidence type="ECO:0000259" key="3">
    <source>
        <dbReference type="Pfam" id="PF08547"/>
    </source>
</evidence>
<feature type="domain" description="NADH:ubiquinone oxidoreductase intermediate-associated protein 30" evidence="3">
    <location>
        <begin position="44"/>
        <end position="212"/>
    </location>
</feature>
<proteinExistence type="inferred from homology"/>
<dbReference type="InterPro" id="IPR039131">
    <property type="entry name" value="NDUFAF1"/>
</dbReference>
<evidence type="ECO:0000313" key="4">
    <source>
        <dbReference type="EMBL" id="CAG6609816.1"/>
    </source>
</evidence>
<name>A0A8D8PPV9_9HEMI</name>
<organism evidence="4">
    <name type="scientific">Cacopsylla melanoneura</name>
    <dbReference type="NCBI Taxonomy" id="428564"/>
    <lineage>
        <taxon>Eukaryota</taxon>
        <taxon>Metazoa</taxon>
        <taxon>Ecdysozoa</taxon>
        <taxon>Arthropoda</taxon>
        <taxon>Hexapoda</taxon>
        <taxon>Insecta</taxon>
        <taxon>Pterygota</taxon>
        <taxon>Neoptera</taxon>
        <taxon>Paraneoptera</taxon>
        <taxon>Hemiptera</taxon>
        <taxon>Sternorrhyncha</taxon>
        <taxon>Psylloidea</taxon>
        <taxon>Psyllidae</taxon>
        <taxon>Psyllinae</taxon>
        <taxon>Cacopsylla</taxon>
    </lineage>
</organism>
<protein>
    <recommendedName>
        <fullName evidence="3">NADH:ubiquinone oxidoreductase intermediate-associated protein 30 domain-containing protein</fullName>
    </recommendedName>
</protein>
<dbReference type="Pfam" id="PF08547">
    <property type="entry name" value="CIA30"/>
    <property type="match status" value="1"/>
</dbReference>
<accession>A0A8D8PPV9</accession>
<evidence type="ECO:0000256" key="2">
    <source>
        <dbReference type="SAM" id="SignalP"/>
    </source>
</evidence>
<dbReference type="InterPro" id="IPR013857">
    <property type="entry name" value="NADH-UbQ_OxRdtase-assoc_prot30"/>
</dbReference>
<dbReference type="EMBL" id="HBUF01016218">
    <property type="protein sequence ID" value="CAG6609816.1"/>
    <property type="molecule type" value="Transcribed_RNA"/>
</dbReference>
<keyword evidence="2" id="KW-0732">Signal</keyword>
<dbReference type="AlphaFoldDB" id="A0A8D8PPV9"/>
<dbReference type="GO" id="GO:0010257">
    <property type="term" value="P:NADH dehydrogenase complex assembly"/>
    <property type="evidence" value="ECO:0007669"/>
    <property type="project" value="TreeGrafter"/>
</dbReference>
<dbReference type="PANTHER" id="PTHR13194:SF19">
    <property type="entry name" value="NAD(P)-BINDING ROSSMANN-FOLD SUPERFAMILY PROTEIN"/>
    <property type="match status" value="1"/>
</dbReference>
<reference evidence="4" key="1">
    <citation type="submission" date="2021-05" db="EMBL/GenBank/DDBJ databases">
        <authorList>
            <person name="Alioto T."/>
            <person name="Alioto T."/>
            <person name="Gomez Garrido J."/>
        </authorList>
    </citation>
    <scope>NUCLEOTIDE SEQUENCE</scope>
</reference>
<dbReference type="InterPro" id="IPR008979">
    <property type="entry name" value="Galactose-bd-like_sf"/>
</dbReference>
<comment type="similarity">
    <text evidence="1">Belongs to the CIA30 family.</text>
</comment>
<feature type="signal peptide" evidence="2">
    <location>
        <begin position="1"/>
        <end position="26"/>
    </location>
</feature>
<dbReference type="GO" id="GO:0051082">
    <property type="term" value="F:unfolded protein binding"/>
    <property type="evidence" value="ECO:0007669"/>
    <property type="project" value="TreeGrafter"/>
</dbReference>
<dbReference type="PANTHER" id="PTHR13194">
    <property type="entry name" value="COMPLEX I INTERMEDIATE-ASSOCIATED PROTEIN 30"/>
    <property type="match status" value="1"/>
</dbReference>
<dbReference type="EMBL" id="HBUF01016219">
    <property type="protein sequence ID" value="CAG6609818.1"/>
    <property type="molecule type" value="Transcribed_RNA"/>
</dbReference>
<evidence type="ECO:0000256" key="1">
    <source>
        <dbReference type="ARBA" id="ARBA00007884"/>
    </source>
</evidence>